<dbReference type="GO" id="GO:0005737">
    <property type="term" value="C:cytoplasm"/>
    <property type="evidence" value="ECO:0007669"/>
    <property type="project" value="InterPro"/>
</dbReference>
<dbReference type="Proteomes" id="UP000441399">
    <property type="component" value="Unassembled WGS sequence"/>
</dbReference>
<evidence type="ECO:0000256" key="5">
    <source>
        <dbReference type="ARBA" id="ARBA00022832"/>
    </source>
</evidence>
<keyword evidence="5" id="KW-0276">Fatty acid metabolism</keyword>
<dbReference type="InterPro" id="IPR020613">
    <property type="entry name" value="Thiolase_CS"/>
</dbReference>
<dbReference type="AlphaFoldDB" id="A0A5S9QKX6"/>
<dbReference type="OrthoDB" id="8951704at2"/>
<dbReference type="PANTHER" id="PTHR43853">
    <property type="entry name" value="3-KETOACYL-COA THIOLASE, PEROXISOMAL"/>
    <property type="match status" value="1"/>
</dbReference>
<dbReference type="InterPro" id="IPR016039">
    <property type="entry name" value="Thiolase-like"/>
</dbReference>
<dbReference type="PROSITE" id="PS00098">
    <property type="entry name" value="THIOLASE_1"/>
    <property type="match status" value="1"/>
</dbReference>
<dbReference type="NCBIfam" id="TIGR02445">
    <property type="entry name" value="fadA"/>
    <property type="match status" value="1"/>
</dbReference>
<dbReference type="GO" id="GO:0003988">
    <property type="term" value="F:acetyl-CoA C-acyltransferase activity"/>
    <property type="evidence" value="ECO:0007669"/>
    <property type="project" value="UniProtKB-EC"/>
</dbReference>
<organism evidence="14 15">
    <name type="scientific">BD1-7 clade bacterium</name>
    <dbReference type="NCBI Taxonomy" id="2029982"/>
    <lineage>
        <taxon>Bacteria</taxon>
        <taxon>Pseudomonadati</taxon>
        <taxon>Pseudomonadota</taxon>
        <taxon>Gammaproteobacteria</taxon>
        <taxon>Cellvibrionales</taxon>
        <taxon>Spongiibacteraceae</taxon>
        <taxon>BD1-7 clade</taxon>
    </lineage>
</organism>
<evidence type="ECO:0000256" key="6">
    <source>
        <dbReference type="ARBA" id="ARBA00022963"/>
    </source>
</evidence>
<protein>
    <recommendedName>
        <fullName evidence="9">acetyl-CoA C-acyltransferase</fullName>
        <ecNumber evidence="9">2.3.1.16</ecNumber>
    </recommendedName>
</protein>
<dbReference type="CDD" id="cd00751">
    <property type="entry name" value="thiolase"/>
    <property type="match status" value="1"/>
</dbReference>
<dbReference type="NCBIfam" id="TIGR01930">
    <property type="entry name" value="AcCoA-C-Actrans"/>
    <property type="match status" value="1"/>
</dbReference>
<feature type="active site" description="Proton acceptor" evidence="10">
    <location>
        <position position="347"/>
    </location>
</feature>
<evidence type="ECO:0000313" key="14">
    <source>
        <dbReference type="EMBL" id="CAA0118745.1"/>
    </source>
</evidence>
<dbReference type="InterPro" id="IPR050215">
    <property type="entry name" value="Thiolase-like_sf_Thiolase"/>
</dbReference>
<feature type="domain" description="Thiolase C-terminal" evidence="13">
    <location>
        <begin position="266"/>
        <end position="390"/>
    </location>
</feature>
<dbReference type="PANTHER" id="PTHR43853:SF11">
    <property type="entry name" value="3-KETOACYL-COA THIOLASE FADA"/>
    <property type="match status" value="1"/>
</dbReference>
<evidence type="ECO:0000256" key="4">
    <source>
        <dbReference type="ARBA" id="ARBA00022679"/>
    </source>
</evidence>
<dbReference type="InterPro" id="IPR020615">
    <property type="entry name" value="Thiolase_acyl_enz_int_AS"/>
</dbReference>
<evidence type="ECO:0000256" key="7">
    <source>
        <dbReference type="ARBA" id="ARBA00023098"/>
    </source>
</evidence>
<dbReference type="InterPro" id="IPR002155">
    <property type="entry name" value="Thiolase"/>
</dbReference>
<evidence type="ECO:0000259" key="13">
    <source>
        <dbReference type="Pfam" id="PF02803"/>
    </source>
</evidence>
<evidence type="ECO:0000256" key="2">
    <source>
        <dbReference type="ARBA" id="ARBA00010982"/>
    </source>
</evidence>
<keyword evidence="7" id="KW-0443">Lipid metabolism</keyword>
<evidence type="ECO:0000256" key="8">
    <source>
        <dbReference type="ARBA" id="ARBA00023315"/>
    </source>
</evidence>
<dbReference type="InterPro" id="IPR020617">
    <property type="entry name" value="Thiolase_C"/>
</dbReference>
<dbReference type="PIRSF" id="PIRSF000429">
    <property type="entry name" value="Ac-CoA_Ac_transf"/>
    <property type="match status" value="1"/>
</dbReference>
<proteinExistence type="inferred from homology"/>
<sequence>MSVELNDVVIVDCVRTPMARSRDGVFRNVRAENLSATLVDALLSRNAALDPLEIEDVLWGCVNQTEEQGHNIARNMAVMTSLPHSVGAQTINRLCGSSMSALHSAAQAIMAGYGDICIAGGVEHMGHVPMMKGANFNPAASKYVAKASAMMGITAEGLAMLHGINRTQQDEFAVRSHMKAFEASQAGLFKSEIVAVEGHDEIGNKVLVEGDTTIRPETSVAGLGRLKAAFDPKNGTVTAGNSSQITDGASATLVMSMQKARDLGLNPRARLRAMSVVGVDPSIMGYGPVPATQKALKRCGMEIGDVDIVELNEAFSAQSLPVLKDLGLLDLMDEKVNLHGGAIALGHPLGCSGTRLVTTLINLLEQRDKSVGLATMCIGMGQGISTVIERV</sequence>
<keyword evidence="3" id="KW-0963">Cytoplasm</keyword>
<reference evidence="14 15" key="1">
    <citation type="submission" date="2019-11" db="EMBL/GenBank/DDBJ databases">
        <authorList>
            <person name="Holert J."/>
        </authorList>
    </citation>
    <scope>NUCLEOTIDE SEQUENCE [LARGE SCALE GENOMIC DNA]</scope>
    <source>
        <strain evidence="14">SB11_3</strain>
    </source>
</reference>
<accession>A0A5S9QKX6</accession>
<dbReference type="EC" id="2.3.1.16" evidence="9"/>
<evidence type="ECO:0000313" key="15">
    <source>
        <dbReference type="Proteomes" id="UP000441399"/>
    </source>
</evidence>
<dbReference type="InterPro" id="IPR012805">
    <property type="entry name" value="FadA"/>
</dbReference>
<gene>
    <name evidence="14" type="primary">fadA_2</name>
    <name evidence="14" type="ORF">OPDIPICF_02164</name>
</gene>
<dbReference type="FunFam" id="3.40.47.10:FF:000010">
    <property type="entry name" value="Acetyl-CoA acetyltransferase (Thiolase)"/>
    <property type="match status" value="1"/>
</dbReference>
<dbReference type="EMBL" id="CACSIO010000034">
    <property type="protein sequence ID" value="CAA0118745.1"/>
    <property type="molecule type" value="Genomic_DNA"/>
</dbReference>
<comment type="pathway">
    <text evidence="1">Lipid metabolism.</text>
</comment>
<keyword evidence="4 11" id="KW-0808">Transferase</keyword>
<evidence type="ECO:0000256" key="1">
    <source>
        <dbReference type="ARBA" id="ARBA00005189"/>
    </source>
</evidence>
<evidence type="ECO:0000256" key="9">
    <source>
        <dbReference type="ARBA" id="ARBA00024073"/>
    </source>
</evidence>
<name>A0A5S9QKX6_9GAMM</name>
<dbReference type="GO" id="GO:0006635">
    <property type="term" value="P:fatty acid beta-oxidation"/>
    <property type="evidence" value="ECO:0007669"/>
    <property type="project" value="TreeGrafter"/>
</dbReference>
<dbReference type="Pfam" id="PF00108">
    <property type="entry name" value="Thiolase_N"/>
    <property type="match status" value="1"/>
</dbReference>
<keyword evidence="15" id="KW-1185">Reference proteome</keyword>
<keyword evidence="6" id="KW-0442">Lipid degradation</keyword>
<evidence type="ECO:0000259" key="12">
    <source>
        <dbReference type="Pfam" id="PF00108"/>
    </source>
</evidence>
<dbReference type="PROSITE" id="PS00737">
    <property type="entry name" value="THIOLASE_2"/>
    <property type="match status" value="1"/>
</dbReference>
<dbReference type="Pfam" id="PF02803">
    <property type="entry name" value="Thiolase_C"/>
    <property type="match status" value="1"/>
</dbReference>
<feature type="domain" description="Thiolase N-terminal" evidence="12">
    <location>
        <begin position="8"/>
        <end position="257"/>
    </location>
</feature>
<evidence type="ECO:0000256" key="3">
    <source>
        <dbReference type="ARBA" id="ARBA00022490"/>
    </source>
</evidence>
<dbReference type="NCBIfam" id="NF006510">
    <property type="entry name" value="PRK08947.1"/>
    <property type="match status" value="1"/>
</dbReference>
<evidence type="ECO:0000256" key="10">
    <source>
        <dbReference type="PIRSR" id="PIRSR000429-1"/>
    </source>
</evidence>
<dbReference type="InterPro" id="IPR020616">
    <property type="entry name" value="Thiolase_N"/>
</dbReference>
<feature type="active site" description="Acyl-thioester intermediate" evidence="10">
    <location>
        <position position="95"/>
    </location>
</feature>
<dbReference type="PROSITE" id="PS00099">
    <property type="entry name" value="THIOLASE_3"/>
    <property type="match status" value="1"/>
</dbReference>
<keyword evidence="8 11" id="KW-0012">Acyltransferase</keyword>
<dbReference type="Gene3D" id="3.40.47.10">
    <property type="match status" value="2"/>
</dbReference>
<evidence type="ECO:0000256" key="11">
    <source>
        <dbReference type="RuleBase" id="RU003557"/>
    </source>
</evidence>
<dbReference type="SUPFAM" id="SSF53901">
    <property type="entry name" value="Thiolase-like"/>
    <property type="match status" value="2"/>
</dbReference>
<comment type="similarity">
    <text evidence="2 11">Belongs to the thiolase-like superfamily. Thiolase family.</text>
</comment>
<dbReference type="InterPro" id="IPR020610">
    <property type="entry name" value="Thiolase_AS"/>
</dbReference>
<feature type="active site" description="Proton acceptor" evidence="10">
    <location>
        <position position="377"/>
    </location>
</feature>
<dbReference type="GO" id="GO:0010124">
    <property type="term" value="P:phenylacetate catabolic process"/>
    <property type="evidence" value="ECO:0007669"/>
    <property type="project" value="TreeGrafter"/>
</dbReference>